<keyword evidence="1" id="KW-0812">Transmembrane</keyword>
<dbReference type="Pfam" id="PF07332">
    <property type="entry name" value="Phage_holin_3_6"/>
    <property type="match status" value="1"/>
</dbReference>
<name>A0A1G6JEU7_9PROT</name>
<keyword evidence="1" id="KW-1133">Transmembrane helix</keyword>
<keyword evidence="3" id="KW-1185">Reference proteome</keyword>
<dbReference type="OrthoDB" id="7272123at2"/>
<dbReference type="RefSeq" id="WP_090560468.1">
    <property type="nucleotide sequence ID" value="NZ_FMXZ01000001.1"/>
</dbReference>
<accession>A0A1G6JEU7</accession>
<dbReference type="Proteomes" id="UP000198925">
    <property type="component" value="Unassembled WGS sequence"/>
</dbReference>
<proteinExistence type="predicted"/>
<dbReference type="STRING" id="938405.SAMN02927895_00317"/>
<evidence type="ECO:0000256" key="1">
    <source>
        <dbReference type="SAM" id="Phobius"/>
    </source>
</evidence>
<dbReference type="AlphaFoldDB" id="A0A1G6JEU7"/>
<protein>
    <submittedName>
        <fullName evidence="2">Putative Holin-X, holin superfamily III</fullName>
    </submittedName>
</protein>
<reference evidence="2 3" key="1">
    <citation type="submission" date="2016-10" db="EMBL/GenBank/DDBJ databases">
        <authorList>
            <person name="de Groot N.N."/>
        </authorList>
    </citation>
    <scope>NUCLEOTIDE SEQUENCE [LARGE SCALE GENOMIC DNA]</scope>
    <source>
        <strain evidence="2 3">CPCC 100156</strain>
    </source>
</reference>
<dbReference type="EMBL" id="FMZX01000001">
    <property type="protein sequence ID" value="SDC16416.1"/>
    <property type="molecule type" value="Genomic_DNA"/>
</dbReference>
<evidence type="ECO:0000313" key="3">
    <source>
        <dbReference type="Proteomes" id="UP000198925"/>
    </source>
</evidence>
<sequence length="144" mass="15086">MRLFSLLRLAAQAESLRWRRTGRGVAIQAALGAAAAVFGLMLLVMLHVAALIWLADGRSGTSAALIVAGVDLVIAAVLGWLAARHAEDPIQVEAQRVRDDALRQVGDTASRAMVLAPLLRSRSAKKGLIGAAVTAAVVGFIAKR</sequence>
<feature type="transmembrane region" description="Helical" evidence="1">
    <location>
        <begin position="25"/>
        <end position="55"/>
    </location>
</feature>
<evidence type="ECO:0000313" key="2">
    <source>
        <dbReference type="EMBL" id="SDC16416.1"/>
    </source>
</evidence>
<keyword evidence="1" id="KW-0472">Membrane</keyword>
<gene>
    <name evidence="2" type="ORF">SAMN04487779_1001130</name>
</gene>
<organism evidence="2 3">
    <name type="scientific">Belnapia rosea</name>
    <dbReference type="NCBI Taxonomy" id="938405"/>
    <lineage>
        <taxon>Bacteria</taxon>
        <taxon>Pseudomonadati</taxon>
        <taxon>Pseudomonadota</taxon>
        <taxon>Alphaproteobacteria</taxon>
        <taxon>Acetobacterales</taxon>
        <taxon>Roseomonadaceae</taxon>
        <taxon>Belnapia</taxon>
    </lineage>
</organism>
<dbReference type="InterPro" id="IPR009937">
    <property type="entry name" value="Phage_holin_3_6"/>
</dbReference>
<feature type="transmembrane region" description="Helical" evidence="1">
    <location>
        <begin position="62"/>
        <end position="83"/>
    </location>
</feature>